<dbReference type="Gene3D" id="3.90.280.10">
    <property type="entry name" value="PEBP-like"/>
    <property type="match status" value="1"/>
</dbReference>
<dbReference type="STRING" id="39946.B8AF16"/>
<accession>B8AF16</accession>
<protein>
    <submittedName>
        <fullName evidence="1">Uncharacterized protein</fullName>
    </submittedName>
</protein>
<dbReference type="Proteomes" id="UP000007015">
    <property type="component" value="Chromosome 2"/>
</dbReference>
<dbReference type="HOGENOM" id="CLU_154905_1_0_1"/>
<dbReference type="Gramene" id="BGIOSGA006097-TA">
    <property type="protein sequence ID" value="BGIOSGA006097-PA"/>
    <property type="gene ID" value="BGIOSGA006097"/>
</dbReference>
<dbReference type="SUPFAM" id="SSF49777">
    <property type="entry name" value="PEBP-like"/>
    <property type="match status" value="1"/>
</dbReference>
<proteinExistence type="predicted"/>
<dbReference type="InterPro" id="IPR036610">
    <property type="entry name" value="PEBP-like_sf"/>
</dbReference>
<evidence type="ECO:0000313" key="1">
    <source>
        <dbReference type="EMBL" id="EEC73548.1"/>
    </source>
</evidence>
<organism evidence="1 2">
    <name type="scientific">Oryza sativa subsp. indica</name>
    <name type="common">Rice</name>
    <dbReference type="NCBI Taxonomy" id="39946"/>
    <lineage>
        <taxon>Eukaryota</taxon>
        <taxon>Viridiplantae</taxon>
        <taxon>Streptophyta</taxon>
        <taxon>Embryophyta</taxon>
        <taxon>Tracheophyta</taxon>
        <taxon>Spermatophyta</taxon>
        <taxon>Magnoliopsida</taxon>
        <taxon>Liliopsida</taxon>
        <taxon>Poales</taxon>
        <taxon>Poaceae</taxon>
        <taxon>BOP clade</taxon>
        <taxon>Oryzoideae</taxon>
        <taxon>Oryzeae</taxon>
        <taxon>Oryzinae</taxon>
        <taxon>Oryza</taxon>
        <taxon>Oryza sativa</taxon>
    </lineage>
</organism>
<evidence type="ECO:0000313" key="2">
    <source>
        <dbReference type="Proteomes" id="UP000007015"/>
    </source>
</evidence>
<dbReference type="EMBL" id="CM000127">
    <property type="protein sequence ID" value="EEC73548.1"/>
    <property type="molecule type" value="Genomic_DNA"/>
</dbReference>
<reference evidence="1 2" key="1">
    <citation type="journal article" date="2005" name="PLoS Biol.">
        <title>The genomes of Oryza sativa: a history of duplications.</title>
        <authorList>
            <person name="Yu J."/>
            <person name="Wang J."/>
            <person name="Lin W."/>
            <person name="Li S."/>
            <person name="Li H."/>
            <person name="Zhou J."/>
            <person name="Ni P."/>
            <person name="Dong W."/>
            <person name="Hu S."/>
            <person name="Zeng C."/>
            <person name="Zhang J."/>
            <person name="Zhang Y."/>
            <person name="Li R."/>
            <person name="Xu Z."/>
            <person name="Li S."/>
            <person name="Li X."/>
            <person name="Zheng H."/>
            <person name="Cong L."/>
            <person name="Lin L."/>
            <person name="Yin J."/>
            <person name="Geng J."/>
            <person name="Li G."/>
            <person name="Shi J."/>
            <person name="Liu J."/>
            <person name="Lv H."/>
            <person name="Li J."/>
            <person name="Wang J."/>
            <person name="Deng Y."/>
            <person name="Ran L."/>
            <person name="Shi X."/>
            <person name="Wang X."/>
            <person name="Wu Q."/>
            <person name="Li C."/>
            <person name="Ren X."/>
            <person name="Wang J."/>
            <person name="Wang X."/>
            <person name="Li D."/>
            <person name="Liu D."/>
            <person name="Zhang X."/>
            <person name="Ji Z."/>
            <person name="Zhao W."/>
            <person name="Sun Y."/>
            <person name="Zhang Z."/>
            <person name="Bao J."/>
            <person name="Han Y."/>
            <person name="Dong L."/>
            <person name="Ji J."/>
            <person name="Chen P."/>
            <person name="Wu S."/>
            <person name="Liu J."/>
            <person name="Xiao Y."/>
            <person name="Bu D."/>
            <person name="Tan J."/>
            <person name="Yang L."/>
            <person name="Ye C."/>
            <person name="Zhang J."/>
            <person name="Xu J."/>
            <person name="Zhou Y."/>
            <person name="Yu Y."/>
            <person name="Zhang B."/>
            <person name="Zhuang S."/>
            <person name="Wei H."/>
            <person name="Liu B."/>
            <person name="Lei M."/>
            <person name="Yu H."/>
            <person name="Li Y."/>
            <person name="Xu H."/>
            <person name="Wei S."/>
            <person name="He X."/>
            <person name="Fang L."/>
            <person name="Zhang Z."/>
            <person name="Zhang Y."/>
            <person name="Huang X."/>
            <person name="Su Z."/>
            <person name="Tong W."/>
            <person name="Li J."/>
            <person name="Tong Z."/>
            <person name="Li S."/>
            <person name="Ye J."/>
            <person name="Wang L."/>
            <person name="Fang L."/>
            <person name="Lei T."/>
            <person name="Chen C."/>
            <person name="Chen H."/>
            <person name="Xu Z."/>
            <person name="Li H."/>
            <person name="Huang H."/>
            <person name="Zhang F."/>
            <person name="Xu H."/>
            <person name="Li N."/>
            <person name="Zhao C."/>
            <person name="Li S."/>
            <person name="Dong L."/>
            <person name="Huang Y."/>
            <person name="Li L."/>
            <person name="Xi Y."/>
            <person name="Qi Q."/>
            <person name="Li W."/>
            <person name="Zhang B."/>
            <person name="Hu W."/>
            <person name="Zhang Y."/>
            <person name="Tian X."/>
            <person name="Jiao Y."/>
            <person name="Liang X."/>
            <person name="Jin J."/>
            <person name="Gao L."/>
            <person name="Zheng W."/>
            <person name="Hao B."/>
            <person name="Liu S."/>
            <person name="Wang W."/>
            <person name="Yuan L."/>
            <person name="Cao M."/>
            <person name="McDermott J."/>
            <person name="Samudrala R."/>
            <person name="Wang J."/>
            <person name="Wong G.K."/>
            <person name="Yang H."/>
        </authorList>
    </citation>
    <scope>NUCLEOTIDE SEQUENCE [LARGE SCALE GENOMIC DNA]</scope>
    <source>
        <strain evidence="2">cv. 93-11</strain>
    </source>
</reference>
<keyword evidence="2" id="KW-1185">Reference proteome</keyword>
<gene>
    <name evidence="1" type="ORF">OsI_07965</name>
</gene>
<dbReference type="OMA" id="NGHEYPP"/>
<sequence>MSRDPLVVGNVVGDILDPFIKSASLRVLYSNRELTNGSELKPSQVANEPRIEIAGRDMRTLYTLKWAFISLRK</sequence>
<name>B8AF16_ORYSI</name>
<dbReference type="AlphaFoldDB" id="B8AF16"/>